<protein>
    <recommendedName>
        <fullName evidence="1">Replication protein A 70 kDa DNA-binding subunit B/D first OB fold domain-containing protein</fullName>
    </recommendedName>
</protein>
<dbReference type="PANTHER" id="PTHR47165:SF4">
    <property type="entry name" value="OS03G0429900 PROTEIN"/>
    <property type="match status" value="1"/>
</dbReference>
<evidence type="ECO:0000313" key="2">
    <source>
        <dbReference type="EMBL" id="KAH0861637.1"/>
    </source>
</evidence>
<dbReference type="EMBL" id="JAGKQM010000019">
    <property type="protein sequence ID" value="KAH0861637.1"/>
    <property type="molecule type" value="Genomic_DNA"/>
</dbReference>
<gene>
    <name evidence="2" type="ORF">HID58_089898</name>
</gene>
<sequence length="376" mass="42048">MSSVTSIVDLKPFKTSWTIKVKVIRLWKQTTGGGGETIDMVLTTTHPYRISFLSKTCVLPSEQLPGDLCGFQPVKYNEVLDGSLNPDYLIDIIGHIVKVSHIEHVNVNGQETEKLCLELRNSDDERIPLVLWGNAACDVNYAIQVRSEYTTICVLRFGKINVWNGELCVSNAFNISDIVLDPAMTEVNNFLANLPEDDLPLAIVESQYEALVNGSSDGDASFRPTPRKTLAEVLQTKQIAQTDVLLHALNTVVGKTYLFKIGIERENLLNKHQSYPVLKLITDKNLFNRYQDIGCTNAAKDTNINNMDIHSDSADMSDSFAMRPAKRIRALNRDLGESNGQNSGSNCFSSVMIKKEKRLTLARSILIEEANFLMYR</sequence>
<organism evidence="2 3">
    <name type="scientific">Brassica napus</name>
    <name type="common">Rape</name>
    <dbReference type="NCBI Taxonomy" id="3708"/>
    <lineage>
        <taxon>Eukaryota</taxon>
        <taxon>Viridiplantae</taxon>
        <taxon>Streptophyta</taxon>
        <taxon>Embryophyta</taxon>
        <taxon>Tracheophyta</taxon>
        <taxon>Spermatophyta</taxon>
        <taxon>Magnoliopsida</taxon>
        <taxon>eudicotyledons</taxon>
        <taxon>Gunneridae</taxon>
        <taxon>Pentapetalae</taxon>
        <taxon>rosids</taxon>
        <taxon>malvids</taxon>
        <taxon>Brassicales</taxon>
        <taxon>Brassicaceae</taxon>
        <taxon>Brassiceae</taxon>
        <taxon>Brassica</taxon>
    </lineage>
</organism>
<keyword evidence="3" id="KW-1185">Reference proteome</keyword>
<proteinExistence type="predicted"/>
<dbReference type="Gene3D" id="2.40.50.140">
    <property type="entry name" value="Nucleic acid-binding proteins"/>
    <property type="match status" value="1"/>
</dbReference>
<evidence type="ECO:0000259" key="1">
    <source>
        <dbReference type="Pfam" id="PF02721"/>
    </source>
</evidence>
<dbReference type="Pfam" id="PF02721">
    <property type="entry name" value="DUF223"/>
    <property type="match status" value="1"/>
</dbReference>
<dbReference type="SUPFAM" id="SSF50249">
    <property type="entry name" value="Nucleic acid-binding proteins"/>
    <property type="match status" value="1"/>
</dbReference>
<name>A0ABQ7Y0D3_BRANA</name>
<comment type="caution">
    <text evidence="2">The sequence shown here is derived from an EMBL/GenBank/DDBJ whole genome shotgun (WGS) entry which is preliminary data.</text>
</comment>
<feature type="domain" description="Replication protein A 70 kDa DNA-binding subunit B/D first OB fold" evidence="1">
    <location>
        <begin position="5"/>
        <end position="45"/>
    </location>
</feature>
<dbReference type="CDD" id="cd04481">
    <property type="entry name" value="RPA1_DBD_B_like"/>
    <property type="match status" value="1"/>
</dbReference>
<reference evidence="2 3" key="1">
    <citation type="submission" date="2021-05" db="EMBL/GenBank/DDBJ databases">
        <title>Genome Assembly of Synthetic Allotetraploid Brassica napus Reveals Homoeologous Exchanges between Subgenomes.</title>
        <authorList>
            <person name="Davis J.T."/>
        </authorList>
    </citation>
    <scope>NUCLEOTIDE SEQUENCE [LARGE SCALE GENOMIC DNA]</scope>
    <source>
        <strain evidence="3">cv. Da-Ae</strain>
        <tissue evidence="2">Seedling</tissue>
    </source>
</reference>
<accession>A0ABQ7Y0D3</accession>
<dbReference type="InterPro" id="IPR012340">
    <property type="entry name" value="NA-bd_OB-fold"/>
</dbReference>
<dbReference type="Proteomes" id="UP000824890">
    <property type="component" value="Unassembled WGS sequence"/>
</dbReference>
<dbReference type="PANTHER" id="PTHR47165">
    <property type="entry name" value="OS03G0429900 PROTEIN"/>
    <property type="match status" value="1"/>
</dbReference>
<evidence type="ECO:0000313" key="3">
    <source>
        <dbReference type="Proteomes" id="UP000824890"/>
    </source>
</evidence>
<dbReference type="InterPro" id="IPR003871">
    <property type="entry name" value="RFA1B/D_OB_1st"/>
</dbReference>